<dbReference type="GO" id="GO:0016787">
    <property type="term" value="F:hydrolase activity"/>
    <property type="evidence" value="ECO:0007669"/>
    <property type="project" value="UniProtKB-KW"/>
</dbReference>
<dbReference type="InterPro" id="IPR036615">
    <property type="entry name" value="Mur_ligase_C_dom_sf"/>
</dbReference>
<dbReference type="EMBL" id="JAUSUA010000001">
    <property type="protein sequence ID" value="MDQ0206447.1"/>
    <property type="molecule type" value="Genomic_DNA"/>
</dbReference>
<keyword evidence="8 10" id="KW-0131">Cell cycle</keyword>
<dbReference type="PANTHER" id="PTHR43024">
    <property type="entry name" value="UDP-N-ACETYLMURAMOYL-TRIPEPTIDE--D-ALANYL-D-ALANINE LIGASE"/>
    <property type="match status" value="1"/>
</dbReference>
<feature type="domain" description="Mur ligase C-terminal" evidence="13">
    <location>
        <begin position="314"/>
        <end position="441"/>
    </location>
</feature>
<dbReference type="InterPro" id="IPR000713">
    <property type="entry name" value="Mur_ligase_N"/>
</dbReference>
<dbReference type="InterPro" id="IPR013221">
    <property type="entry name" value="Mur_ligase_cen"/>
</dbReference>
<dbReference type="GO" id="GO:0047480">
    <property type="term" value="F:UDP-N-acetylmuramoyl-tripeptide-D-alanyl-D-alanine ligase activity"/>
    <property type="evidence" value="ECO:0007669"/>
    <property type="project" value="UniProtKB-EC"/>
</dbReference>
<feature type="domain" description="Mur ligase N-terminal catalytic" evidence="12">
    <location>
        <begin position="27"/>
        <end position="72"/>
    </location>
</feature>
<dbReference type="NCBIfam" id="TIGR01143">
    <property type="entry name" value="murF"/>
    <property type="match status" value="1"/>
</dbReference>
<dbReference type="InterPro" id="IPR051046">
    <property type="entry name" value="MurCDEF_CellWall_CoF430Synth"/>
</dbReference>
<dbReference type="InterPro" id="IPR004101">
    <property type="entry name" value="Mur_ligase_C"/>
</dbReference>
<feature type="binding site" evidence="10">
    <location>
        <begin position="114"/>
        <end position="120"/>
    </location>
    <ligand>
        <name>ATP</name>
        <dbReference type="ChEBI" id="CHEBI:30616"/>
    </ligand>
</feature>
<dbReference type="InterPro" id="IPR035911">
    <property type="entry name" value="MurE/MurF_N"/>
</dbReference>
<comment type="pathway">
    <text evidence="10 11">Cell wall biogenesis; peptidoglycan biosynthesis.</text>
</comment>
<keyword evidence="5 10" id="KW-0067">ATP-binding</keyword>
<dbReference type="InterPro" id="IPR005863">
    <property type="entry name" value="UDP-N-AcMur_synth"/>
</dbReference>
<keyword evidence="6 10" id="KW-0133">Cell shape</keyword>
<organism evidence="15 16">
    <name type="scientific">Alkalicoccobacillus murimartini</name>
    <dbReference type="NCBI Taxonomy" id="171685"/>
    <lineage>
        <taxon>Bacteria</taxon>
        <taxon>Bacillati</taxon>
        <taxon>Bacillota</taxon>
        <taxon>Bacilli</taxon>
        <taxon>Bacillales</taxon>
        <taxon>Bacillaceae</taxon>
        <taxon>Alkalicoccobacillus</taxon>
    </lineage>
</organism>
<sequence length="462" mass="49904">MSVSHELVKRVATKTRVEQVESINYMSVSIDTRSLQSGALYIPIVGERFDGHQFLAQAIEAGAKAAIWQGDVPVPKDLPDSFQLYFVQDTLTTLQELAKQYRAEVNPSVIAVTGSNGKTTVKDMLSSILTFAGPTYKTQGNFNNHIGLPLTILGMPKDCQYLILEMGMSGYGEIHLLSMLSLPNAAVITNIGESHMEQLGSREGIAKAKAEIRDGLVEAGTLYIDGDEPLLATLTEDTVCSVGFSQSSDRQISEVHANAEGFHFTLHGVGQLVIPLLGRHNVKNAALAASLAAGLGLSYDQIQAGLKQVKISSMRLERSKGSRGELMINDAYNASPTSMVASLEALKDITGFSKYVAVLGDMYELGEQEKALHEQMAPHITTPITHLLTVGQKGKWISESVAQSDKTSNISLLHAATVEEATDLLAPLLSEETVVLLKASRGLKLEKIINDLLVSEKGEMNK</sequence>
<evidence type="ECO:0000259" key="13">
    <source>
        <dbReference type="Pfam" id="PF02875"/>
    </source>
</evidence>
<evidence type="ECO:0000256" key="7">
    <source>
        <dbReference type="ARBA" id="ARBA00022984"/>
    </source>
</evidence>
<gene>
    <name evidence="10" type="primary">murF</name>
    <name evidence="15" type="ORF">J2S05_001221</name>
</gene>
<evidence type="ECO:0000256" key="5">
    <source>
        <dbReference type="ARBA" id="ARBA00022840"/>
    </source>
</evidence>
<evidence type="ECO:0000313" key="16">
    <source>
        <dbReference type="Proteomes" id="UP001225034"/>
    </source>
</evidence>
<keyword evidence="4 10" id="KW-0547">Nucleotide-binding</keyword>
<evidence type="ECO:0000259" key="12">
    <source>
        <dbReference type="Pfam" id="PF01225"/>
    </source>
</evidence>
<protein>
    <recommendedName>
        <fullName evidence="10 11">UDP-N-acetylmuramoyl-tripeptide--D-alanyl-D-alanine ligase</fullName>
        <ecNumber evidence="10 11">6.3.2.10</ecNumber>
    </recommendedName>
    <alternativeName>
        <fullName evidence="10">D-alanyl-D-alanine-adding enzyme</fullName>
    </alternativeName>
</protein>
<evidence type="ECO:0000259" key="14">
    <source>
        <dbReference type="Pfam" id="PF08245"/>
    </source>
</evidence>
<comment type="caution">
    <text evidence="15">The sequence shown here is derived from an EMBL/GenBank/DDBJ whole genome shotgun (WGS) entry which is preliminary data.</text>
</comment>
<keyword evidence="15" id="KW-0378">Hydrolase</keyword>
<dbReference type="Gene3D" id="3.90.190.20">
    <property type="entry name" value="Mur ligase, C-terminal domain"/>
    <property type="match status" value="1"/>
</dbReference>
<evidence type="ECO:0000256" key="6">
    <source>
        <dbReference type="ARBA" id="ARBA00022960"/>
    </source>
</evidence>
<evidence type="ECO:0000256" key="9">
    <source>
        <dbReference type="ARBA" id="ARBA00023316"/>
    </source>
</evidence>
<dbReference type="Proteomes" id="UP001225034">
    <property type="component" value="Unassembled WGS sequence"/>
</dbReference>
<dbReference type="Gene3D" id="3.40.1390.10">
    <property type="entry name" value="MurE/MurF, N-terminal domain"/>
    <property type="match status" value="1"/>
</dbReference>
<dbReference type="SUPFAM" id="SSF63418">
    <property type="entry name" value="MurE/MurF N-terminal domain"/>
    <property type="match status" value="1"/>
</dbReference>
<evidence type="ECO:0000256" key="4">
    <source>
        <dbReference type="ARBA" id="ARBA00022741"/>
    </source>
</evidence>
<evidence type="ECO:0000256" key="2">
    <source>
        <dbReference type="ARBA" id="ARBA00022598"/>
    </source>
</evidence>
<dbReference type="RefSeq" id="WP_306980864.1">
    <property type="nucleotide sequence ID" value="NZ_JAUSUA010000001.1"/>
</dbReference>
<proteinExistence type="inferred from homology"/>
<evidence type="ECO:0000256" key="1">
    <source>
        <dbReference type="ARBA" id="ARBA00022490"/>
    </source>
</evidence>
<dbReference type="SUPFAM" id="SSF53623">
    <property type="entry name" value="MurD-like peptide ligases, catalytic domain"/>
    <property type="match status" value="1"/>
</dbReference>
<dbReference type="Pfam" id="PF08245">
    <property type="entry name" value="Mur_ligase_M"/>
    <property type="match status" value="1"/>
</dbReference>
<evidence type="ECO:0000313" key="15">
    <source>
        <dbReference type="EMBL" id="MDQ0206447.1"/>
    </source>
</evidence>
<accession>A0ABT9YF43</accession>
<dbReference type="Gene3D" id="3.40.1190.10">
    <property type="entry name" value="Mur-like, catalytic domain"/>
    <property type="match status" value="1"/>
</dbReference>
<evidence type="ECO:0000256" key="11">
    <source>
        <dbReference type="RuleBase" id="RU004136"/>
    </source>
</evidence>
<name>A0ABT9YF43_9BACI</name>
<comment type="similarity">
    <text evidence="10">Belongs to the MurCDEF family. MurF subfamily.</text>
</comment>
<evidence type="ECO:0000256" key="8">
    <source>
        <dbReference type="ARBA" id="ARBA00023306"/>
    </source>
</evidence>
<dbReference type="Pfam" id="PF01225">
    <property type="entry name" value="Mur_ligase"/>
    <property type="match status" value="1"/>
</dbReference>
<dbReference type="SUPFAM" id="SSF53244">
    <property type="entry name" value="MurD-like peptide ligases, peptide-binding domain"/>
    <property type="match status" value="1"/>
</dbReference>
<keyword evidence="9 10" id="KW-0961">Cell wall biogenesis/degradation</keyword>
<dbReference type="EC" id="6.3.2.10" evidence="10 11"/>
<keyword evidence="2 10" id="KW-0436">Ligase</keyword>
<evidence type="ECO:0000256" key="3">
    <source>
        <dbReference type="ARBA" id="ARBA00022618"/>
    </source>
</evidence>
<dbReference type="Pfam" id="PF02875">
    <property type="entry name" value="Mur_ligase_C"/>
    <property type="match status" value="1"/>
</dbReference>
<reference evidence="15 16" key="1">
    <citation type="submission" date="2023-07" db="EMBL/GenBank/DDBJ databases">
        <title>Genomic Encyclopedia of Type Strains, Phase IV (KMG-IV): sequencing the most valuable type-strain genomes for metagenomic binning, comparative biology and taxonomic classification.</title>
        <authorList>
            <person name="Goeker M."/>
        </authorList>
    </citation>
    <scope>NUCLEOTIDE SEQUENCE [LARGE SCALE GENOMIC DNA]</scope>
    <source>
        <strain evidence="15 16">DSM 19154</strain>
    </source>
</reference>
<dbReference type="PANTHER" id="PTHR43024:SF1">
    <property type="entry name" value="UDP-N-ACETYLMURAMOYL-TRIPEPTIDE--D-ALANYL-D-ALANINE LIGASE"/>
    <property type="match status" value="1"/>
</dbReference>
<keyword evidence="7 10" id="KW-0573">Peptidoglycan synthesis</keyword>
<feature type="domain" description="Mur ligase central" evidence="14">
    <location>
        <begin position="112"/>
        <end position="291"/>
    </location>
</feature>
<keyword evidence="3 10" id="KW-0132">Cell division</keyword>
<comment type="subcellular location">
    <subcellularLocation>
        <location evidence="10 11">Cytoplasm</location>
    </subcellularLocation>
</comment>
<dbReference type="HAMAP" id="MF_02019">
    <property type="entry name" value="MurF"/>
    <property type="match status" value="1"/>
</dbReference>
<keyword evidence="16" id="KW-1185">Reference proteome</keyword>
<evidence type="ECO:0000256" key="10">
    <source>
        <dbReference type="HAMAP-Rule" id="MF_02019"/>
    </source>
</evidence>
<keyword evidence="1 10" id="KW-0963">Cytoplasm</keyword>
<dbReference type="InterPro" id="IPR036565">
    <property type="entry name" value="Mur-like_cat_sf"/>
</dbReference>
<comment type="function">
    <text evidence="10 11">Involved in cell wall formation. Catalyzes the final step in the synthesis of UDP-N-acetylmuramoyl-pentapeptide, the precursor of murein.</text>
</comment>
<comment type="catalytic activity">
    <reaction evidence="10 11">
        <text>D-alanyl-D-alanine + UDP-N-acetyl-alpha-D-muramoyl-L-alanyl-gamma-D-glutamyl-meso-2,6-diaminopimelate + ATP = UDP-N-acetyl-alpha-D-muramoyl-L-alanyl-gamma-D-glutamyl-meso-2,6-diaminopimeloyl-D-alanyl-D-alanine + ADP + phosphate + H(+)</text>
        <dbReference type="Rhea" id="RHEA:28374"/>
        <dbReference type="ChEBI" id="CHEBI:15378"/>
        <dbReference type="ChEBI" id="CHEBI:30616"/>
        <dbReference type="ChEBI" id="CHEBI:43474"/>
        <dbReference type="ChEBI" id="CHEBI:57822"/>
        <dbReference type="ChEBI" id="CHEBI:61386"/>
        <dbReference type="ChEBI" id="CHEBI:83905"/>
        <dbReference type="ChEBI" id="CHEBI:456216"/>
        <dbReference type="EC" id="6.3.2.10"/>
    </reaction>
</comment>